<dbReference type="GeneID" id="16994967"/>
<dbReference type="eggNOG" id="ENOG502QU4W">
    <property type="taxonomic scope" value="Eukaryota"/>
</dbReference>
<evidence type="ECO:0000256" key="4">
    <source>
        <dbReference type="ARBA" id="ARBA00023004"/>
    </source>
</evidence>
<name>M1UTE2_CYAM1</name>
<feature type="domain" description="4Fe-4S ferredoxin-type" evidence="6">
    <location>
        <begin position="288"/>
        <end position="317"/>
    </location>
</feature>
<evidence type="ECO:0000256" key="2">
    <source>
        <dbReference type="ARBA" id="ARBA00022485"/>
    </source>
</evidence>
<dbReference type="EMBL" id="AP006495">
    <property type="protein sequence ID" value="BAM81051.1"/>
    <property type="molecule type" value="Genomic_DNA"/>
</dbReference>
<dbReference type="Pfam" id="PF12617">
    <property type="entry name" value="LdpA_C"/>
    <property type="match status" value="1"/>
</dbReference>
<feature type="domain" description="4Fe-4S ferredoxin-type" evidence="6">
    <location>
        <begin position="249"/>
        <end position="280"/>
    </location>
</feature>
<dbReference type="Proteomes" id="UP000007014">
    <property type="component" value="Chromosome 13"/>
</dbReference>
<evidence type="ECO:0000256" key="3">
    <source>
        <dbReference type="ARBA" id="ARBA00022723"/>
    </source>
</evidence>
<gene>
    <name evidence="7" type="ORF">CYME_CMM201C</name>
</gene>
<dbReference type="InterPro" id="IPR017900">
    <property type="entry name" value="4Fe4S_Fe_S_CS"/>
</dbReference>
<evidence type="ECO:0000313" key="8">
    <source>
        <dbReference type="Proteomes" id="UP000007014"/>
    </source>
</evidence>
<keyword evidence="4" id="KW-0408">Iron</keyword>
<evidence type="ECO:0000256" key="1">
    <source>
        <dbReference type="ARBA" id="ARBA00002239"/>
    </source>
</evidence>
<dbReference type="GO" id="GO:0051539">
    <property type="term" value="F:4 iron, 4 sulfur cluster binding"/>
    <property type="evidence" value="ECO:0007669"/>
    <property type="project" value="UniProtKB-KW"/>
</dbReference>
<dbReference type="InterPro" id="IPR057431">
    <property type="entry name" value="LdpA_Fe-S-bd"/>
</dbReference>
<dbReference type="Pfam" id="PF25160">
    <property type="entry name" value="LdpA_Fe-S-bd"/>
    <property type="match status" value="1"/>
</dbReference>
<dbReference type="AlphaFoldDB" id="M1UTE2"/>
<dbReference type="PROSITE" id="PS00198">
    <property type="entry name" value="4FE4S_FER_1"/>
    <property type="match status" value="1"/>
</dbReference>
<dbReference type="InterPro" id="IPR017896">
    <property type="entry name" value="4Fe4S_Fe-S-bd"/>
</dbReference>
<dbReference type="KEGG" id="cme:CYME_CMM201C"/>
<keyword evidence="8" id="KW-1185">Reference proteome</keyword>
<evidence type="ECO:0000259" key="6">
    <source>
        <dbReference type="PROSITE" id="PS51379"/>
    </source>
</evidence>
<dbReference type="PANTHER" id="PTHR24960:SF79">
    <property type="entry name" value="PHOTOSYSTEM I IRON-SULFUR CENTER"/>
    <property type="match status" value="1"/>
</dbReference>
<dbReference type="RefSeq" id="XP_005537087.1">
    <property type="nucleotide sequence ID" value="XM_005537030.1"/>
</dbReference>
<reference evidence="7 8" key="2">
    <citation type="journal article" date="2007" name="BMC Biol.">
        <title>A 100%-complete sequence reveals unusually simple genomic features in the hot-spring red alga Cyanidioschyzon merolae.</title>
        <authorList>
            <person name="Nozaki H."/>
            <person name="Takano H."/>
            <person name="Misumi O."/>
            <person name="Terasawa K."/>
            <person name="Matsuzaki M."/>
            <person name="Maruyama S."/>
            <person name="Nishida K."/>
            <person name="Yagisawa F."/>
            <person name="Yoshida Y."/>
            <person name="Fujiwara T."/>
            <person name="Takio S."/>
            <person name="Tamura K."/>
            <person name="Chung S.J."/>
            <person name="Nakamura S."/>
            <person name="Kuroiwa H."/>
            <person name="Tanaka K."/>
            <person name="Sato N."/>
            <person name="Kuroiwa T."/>
        </authorList>
    </citation>
    <scope>NUCLEOTIDE SEQUENCE [LARGE SCALE GENOMIC DNA]</scope>
    <source>
        <strain evidence="7 8">10D</strain>
    </source>
</reference>
<dbReference type="Gene3D" id="3.30.70.20">
    <property type="match status" value="1"/>
</dbReference>
<keyword evidence="3" id="KW-0479">Metal-binding</keyword>
<sequence length="526" mass="57752">MHCDKAFGYTHLPMEHNSGETLEHTQVHCRHATTLKAHVELQSTFTGPKLPGEPTSMQGTCSVATERYGFVAPNQLLQQNKRWRTQALRRAGVWDVPEAVVSLRTFRVARNAGSGRVPRAGFIRRVLALSVRHAREGQTLDPSAAPRSSLESGTWFKLICGASFNEVTEIAPLTRDYALAGADCVDCAAEPAVVQAVLDGLDEAERRWRWTLTSDSSCARPDRLTKSFARPWIMVSITDDEMEPHFRKARVHVDAHAPCWQCPAPCAQLCPADALTLPATAKNVNQFQIFGISSTRCYGCGRCIPACPYHLIETHSSKQTPQQVMALVRNYPIDAVEVHTRDPLSESFAALWYSEIGRTLRATMKLIAISMPEPNDWSVFEYIARLVYGAHVDESGTVQEAPATPPSTPILLWQCDGKPMTGDLGAPATTRATVRYATSLAEYFRRNPHLLAARGFIQCAGGTNAHTIPLLEGVDGVHGVAYGGYARRLVATGGYEAAQRLVQQVKTRLVSPKAANREAVQPETSL</sequence>
<evidence type="ECO:0000313" key="7">
    <source>
        <dbReference type="EMBL" id="BAM81051.1"/>
    </source>
</evidence>
<evidence type="ECO:0000256" key="5">
    <source>
        <dbReference type="ARBA" id="ARBA00023014"/>
    </source>
</evidence>
<reference evidence="7 8" key="1">
    <citation type="journal article" date="2004" name="Nature">
        <title>Genome sequence of the ultrasmall unicellular red alga Cyanidioschyzon merolae 10D.</title>
        <authorList>
            <person name="Matsuzaki M."/>
            <person name="Misumi O."/>
            <person name="Shin-i T."/>
            <person name="Maruyama S."/>
            <person name="Takahara M."/>
            <person name="Miyagishima S."/>
            <person name="Mori T."/>
            <person name="Nishida K."/>
            <person name="Yagisawa F."/>
            <person name="Nishida K."/>
            <person name="Yoshida Y."/>
            <person name="Nishimura Y."/>
            <person name="Nakao S."/>
            <person name="Kobayashi T."/>
            <person name="Momoyama Y."/>
            <person name="Higashiyama T."/>
            <person name="Minoda A."/>
            <person name="Sano M."/>
            <person name="Nomoto H."/>
            <person name="Oishi K."/>
            <person name="Hayashi H."/>
            <person name="Ohta F."/>
            <person name="Nishizaka S."/>
            <person name="Haga S."/>
            <person name="Miura S."/>
            <person name="Morishita T."/>
            <person name="Kabeya Y."/>
            <person name="Terasawa K."/>
            <person name="Suzuki Y."/>
            <person name="Ishii Y."/>
            <person name="Asakawa S."/>
            <person name="Takano H."/>
            <person name="Ohta N."/>
            <person name="Kuroiwa H."/>
            <person name="Tanaka K."/>
            <person name="Shimizu N."/>
            <person name="Sugano S."/>
            <person name="Sato N."/>
            <person name="Nozaki H."/>
            <person name="Ogasawara N."/>
            <person name="Kohara Y."/>
            <person name="Kuroiwa T."/>
        </authorList>
    </citation>
    <scope>NUCLEOTIDE SEQUENCE [LARGE SCALE GENOMIC DNA]</scope>
    <source>
        <strain evidence="7 8">10D</strain>
    </source>
</reference>
<accession>M1UTE2</accession>
<dbReference type="InterPro" id="IPR021039">
    <property type="entry name" value="Fe-S-bd_prot_LdpA_C"/>
</dbReference>
<dbReference type="InterPro" id="IPR050157">
    <property type="entry name" value="PSI_iron-sulfur_center"/>
</dbReference>
<dbReference type="OMA" id="PIEDHPE"/>
<dbReference type="PANTHER" id="PTHR24960">
    <property type="entry name" value="PHOTOSYSTEM I IRON-SULFUR CENTER-RELATED"/>
    <property type="match status" value="1"/>
</dbReference>
<keyword evidence="2" id="KW-0004">4Fe-4S</keyword>
<dbReference type="STRING" id="280699.M1UTE2"/>
<dbReference type="OrthoDB" id="204405at2759"/>
<dbReference type="GO" id="GO:0046872">
    <property type="term" value="F:metal ion binding"/>
    <property type="evidence" value="ECO:0007669"/>
    <property type="project" value="UniProtKB-KW"/>
</dbReference>
<dbReference type="PROSITE" id="PS51379">
    <property type="entry name" value="4FE4S_FER_2"/>
    <property type="match status" value="2"/>
</dbReference>
<dbReference type="Gramene" id="CMM201CT">
    <property type="protein sequence ID" value="CMM201CT"/>
    <property type="gene ID" value="CMM201C"/>
</dbReference>
<comment type="function">
    <text evidence="1">Apoprotein for the two 4Fe-4S centers FA and FB of photosystem I (PSI); essential for photochemical activity. FB is the terminal electron acceptor of PSI, donating electrons to ferredoxin. The C-terminus interacts with PsaA/B/D and helps assemble the protein into the PSI complex. Required for binding of PsaD and PsaE to PSI. PSI is a plastocyanin/cytochrome c6-ferredoxin oxidoreductase, converting photonic excitation into a charge separation, which transfers an electron from the donor P700 chlorophyll pair to the spectroscopically characterized acceptors A0, A1, FX, FA and FB in turn.</text>
</comment>
<organism evidence="7 8">
    <name type="scientific">Cyanidioschyzon merolae (strain NIES-3377 / 10D)</name>
    <name type="common">Unicellular red alga</name>
    <dbReference type="NCBI Taxonomy" id="280699"/>
    <lineage>
        <taxon>Eukaryota</taxon>
        <taxon>Rhodophyta</taxon>
        <taxon>Bangiophyceae</taxon>
        <taxon>Cyanidiales</taxon>
        <taxon>Cyanidiaceae</taxon>
        <taxon>Cyanidioschyzon</taxon>
    </lineage>
</organism>
<dbReference type="SUPFAM" id="SSF54862">
    <property type="entry name" value="4Fe-4S ferredoxins"/>
    <property type="match status" value="1"/>
</dbReference>
<dbReference type="HOGENOM" id="CLU_037469_0_0_1"/>
<keyword evidence="5" id="KW-0411">Iron-sulfur</keyword>
<proteinExistence type="predicted"/>
<protein>
    <recommendedName>
        <fullName evidence="6">4Fe-4S ferredoxin-type domain-containing protein</fullName>
    </recommendedName>
</protein>